<evidence type="ECO:0000313" key="2">
    <source>
        <dbReference type="EMBL" id="OWF52516.1"/>
    </source>
</evidence>
<protein>
    <submittedName>
        <fullName evidence="2">Uncharacterized protein</fullName>
    </submittedName>
</protein>
<keyword evidence="1" id="KW-0812">Transmembrane</keyword>
<dbReference type="Pfam" id="PF07801">
    <property type="entry name" value="DUF1647"/>
    <property type="match status" value="1"/>
</dbReference>
<proteinExistence type="predicted"/>
<dbReference type="Proteomes" id="UP000242188">
    <property type="component" value="Unassembled WGS sequence"/>
</dbReference>
<name>A0A210QUY5_MIZYE</name>
<evidence type="ECO:0000256" key="1">
    <source>
        <dbReference type="SAM" id="Phobius"/>
    </source>
</evidence>
<sequence length="505" mass="59030">MEEDRDVYYKVDENGCIGQLRTLGSCSGLTALGPPGYLYPVNTDGQCRSSPSISHTQVSTSLPHWTCPYHIRNRRLKFDYGGDRINMRFRLSRYFKRHTLLLLSCVTLILFFLIEFPPRFQNEKTDDVIGSMGLYSSTIVEVKETEINIYEDPNFVPDFTENLDLVKLSAWGYEPKETWHQHYQDLFRKYNMNWTSKSYPEMKCDEHFKESLVENMDVISNYPLNVPEKYLQELFLDERGIAELSKPVPNPMKYPVFVTAASSNHYRESQGMIKSYHQLLEIHPDLKMIYFDIGLTDTQRTELSKYCKCEVRTYEVGKYPPHAADKRGFAWKPVLIQTVLKEYDLVMWMDASVIYEGTSLDEVSLRTRQRGIQAMHGASAVCERTAKNSFDFLKEKPCLFNLPEVEATWIVISRNRFTLEYIMKPWVSCGLSYNCMAFKGSDFYLGCLGSRKFHRCHRFDQSILGIIVNRLFQEKRRVVEFDVAPILHIQRNAHTNYFEQLKKHS</sequence>
<organism evidence="2 3">
    <name type="scientific">Mizuhopecten yessoensis</name>
    <name type="common">Japanese scallop</name>
    <name type="synonym">Patinopecten yessoensis</name>
    <dbReference type="NCBI Taxonomy" id="6573"/>
    <lineage>
        <taxon>Eukaryota</taxon>
        <taxon>Metazoa</taxon>
        <taxon>Spiralia</taxon>
        <taxon>Lophotrochozoa</taxon>
        <taxon>Mollusca</taxon>
        <taxon>Bivalvia</taxon>
        <taxon>Autobranchia</taxon>
        <taxon>Pteriomorphia</taxon>
        <taxon>Pectinida</taxon>
        <taxon>Pectinoidea</taxon>
        <taxon>Pectinidae</taxon>
        <taxon>Mizuhopecten</taxon>
    </lineage>
</organism>
<dbReference type="EMBL" id="NEDP02001786">
    <property type="protein sequence ID" value="OWF52516.1"/>
    <property type="molecule type" value="Genomic_DNA"/>
</dbReference>
<keyword evidence="1" id="KW-1133">Transmembrane helix</keyword>
<gene>
    <name evidence="2" type="ORF">KP79_PYT06827</name>
</gene>
<accession>A0A210QUY5</accession>
<dbReference type="AlphaFoldDB" id="A0A210QUY5"/>
<comment type="caution">
    <text evidence="2">The sequence shown here is derived from an EMBL/GenBank/DDBJ whole genome shotgun (WGS) entry which is preliminary data.</text>
</comment>
<dbReference type="PANTHER" id="PTHR31389:SF4">
    <property type="entry name" value="LD39211P"/>
    <property type="match status" value="1"/>
</dbReference>
<evidence type="ECO:0000313" key="3">
    <source>
        <dbReference type="Proteomes" id="UP000242188"/>
    </source>
</evidence>
<keyword evidence="3" id="KW-1185">Reference proteome</keyword>
<dbReference type="OrthoDB" id="5954868at2759"/>
<dbReference type="InterPro" id="IPR012444">
    <property type="entry name" value="DUF1647"/>
</dbReference>
<keyword evidence="1" id="KW-0472">Membrane</keyword>
<dbReference type="PANTHER" id="PTHR31389">
    <property type="entry name" value="LD39211P"/>
    <property type="match status" value="1"/>
</dbReference>
<reference evidence="2 3" key="1">
    <citation type="journal article" date="2017" name="Nat. Ecol. Evol.">
        <title>Scallop genome provides insights into evolution of bilaterian karyotype and development.</title>
        <authorList>
            <person name="Wang S."/>
            <person name="Zhang J."/>
            <person name="Jiao W."/>
            <person name="Li J."/>
            <person name="Xun X."/>
            <person name="Sun Y."/>
            <person name="Guo X."/>
            <person name="Huan P."/>
            <person name="Dong B."/>
            <person name="Zhang L."/>
            <person name="Hu X."/>
            <person name="Sun X."/>
            <person name="Wang J."/>
            <person name="Zhao C."/>
            <person name="Wang Y."/>
            <person name="Wang D."/>
            <person name="Huang X."/>
            <person name="Wang R."/>
            <person name="Lv J."/>
            <person name="Li Y."/>
            <person name="Zhang Z."/>
            <person name="Liu B."/>
            <person name="Lu W."/>
            <person name="Hui Y."/>
            <person name="Liang J."/>
            <person name="Zhou Z."/>
            <person name="Hou R."/>
            <person name="Li X."/>
            <person name="Liu Y."/>
            <person name="Li H."/>
            <person name="Ning X."/>
            <person name="Lin Y."/>
            <person name="Zhao L."/>
            <person name="Xing Q."/>
            <person name="Dou J."/>
            <person name="Li Y."/>
            <person name="Mao J."/>
            <person name="Guo H."/>
            <person name="Dou H."/>
            <person name="Li T."/>
            <person name="Mu C."/>
            <person name="Jiang W."/>
            <person name="Fu Q."/>
            <person name="Fu X."/>
            <person name="Miao Y."/>
            <person name="Liu J."/>
            <person name="Yu Q."/>
            <person name="Li R."/>
            <person name="Liao H."/>
            <person name="Li X."/>
            <person name="Kong Y."/>
            <person name="Jiang Z."/>
            <person name="Chourrout D."/>
            <person name="Li R."/>
            <person name="Bao Z."/>
        </authorList>
    </citation>
    <scope>NUCLEOTIDE SEQUENCE [LARGE SCALE GENOMIC DNA]</scope>
    <source>
        <strain evidence="2 3">PY_sf001</strain>
    </source>
</reference>
<feature type="transmembrane region" description="Helical" evidence="1">
    <location>
        <begin position="94"/>
        <end position="114"/>
    </location>
</feature>